<name>A0A0K2TLM2_LEPSM</name>
<accession>A0A0K2TLM2</accession>
<evidence type="ECO:0000313" key="1">
    <source>
        <dbReference type="EMBL" id="CDW26537.1"/>
    </source>
</evidence>
<dbReference type="EMBL" id="HACA01009176">
    <property type="protein sequence ID" value="CDW26537.1"/>
    <property type="molecule type" value="Transcribed_RNA"/>
</dbReference>
<reference evidence="1" key="1">
    <citation type="submission" date="2014-05" db="EMBL/GenBank/DDBJ databases">
        <authorList>
            <person name="Chronopoulou M."/>
        </authorList>
    </citation>
    <scope>NUCLEOTIDE SEQUENCE</scope>
    <source>
        <tissue evidence="1">Whole organism</tissue>
    </source>
</reference>
<sequence>MLFEQIIQHVFHLYTIKKRDRGKSGSKVPNPIHVC</sequence>
<dbReference type="EMBL" id="HACA01009175">
    <property type="protein sequence ID" value="CDW26536.1"/>
    <property type="molecule type" value="Transcribed_RNA"/>
</dbReference>
<dbReference type="AlphaFoldDB" id="A0A0K2TLM2"/>
<proteinExistence type="predicted"/>
<organism evidence="1">
    <name type="scientific">Lepeophtheirus salmonis</name>
    <name type="common">Salmon louse</name>
    <name type="synonym">Caligus salmonis</name>
    <dbReference type="NCBI Taxonomy" id="72036"/>
    <lineage>
        <taxon>Eukaryota</taxon>
        <taxon>Metazoa</taxon>
        <taxon>Ecdysozoa</taxon>
        <taxon>Arthropoda</taxon>
        <taxon>Crustacea</taxon>
        <taxon>Multicrustacea</taxon>
        <taxon>Hexanauplia</taxon>
        <taxon>Copepoda</taxon>
        <taxon>Siphonostomatoida</taxon>
        <taxon>Caligidae</taxon>
        <taxon>Lepeophtheirus</taxon>
    </lineage>
</organism>
<protein>
    <submittedName>
        <fullName evidence="1">Uncharacterized protein</fullName>
    </submittedName>
</protein>